<dbReference type="AlphaFoldDB" id="L8PBP1"/>
<evidence type="ECO:0000256" key="1">
    <source>
        <dbReference type="SAM" id="MobiDB-lite"/>
    </source>
</evidence>
<evidence type="ECO:0000313" key="3">
    <source>
        <dbReference type="Proteomes" id="UP000011205"/>
    </source>
</evidence>
<name>L8PBP1_STRVR</name>
<dbReference type="EMBL" id="AMLP01000155">
    <property type="protein sequence ID" value="ELS53830.1"/>
    <property type="molecule type" value="Genomic_DNA"/>
</dbReference>
<comment type="caution">
    <text evidence="2">The sequence shown here is derived from an EMBL/GenBank/DDBJ whole genome shotgun (WGS) entry which is preliminary data.</text>
</comment>
<proteinExistence type="predicted"/>
<dbReference type="PROSITE" id="PS51257">
    <property type="entry name" value="PROKAR_LIPOPROTEIN"/>
    <property type="match status" value="1"/>
</dbReference>
<feature type="compositionally biased region" description="Gly residues" evidence="1">
    <location>
        <begin position="127"/>
        <end position="137"/>
    </location>
</feature>
<accession>L8PBP1</accession>
<dbReference type="Proteomes" id="UP000011205">
    <property type="component" value="Unassembled WGS sequence"/>
</dbReference>
<protein>
    <submittedName>
        <fullName evidence="2">Uncharacterized protein</fullName>
    </submittedName>
</protein>
<sequence length="137" mass="13490">MLRVVWAAVTTMAWMGGGGGCWWAERVTVPPAVGRGMPAAACAGWVGVRVCAWRRLVRGGWGCASVPGGGLCGVGGGARLCLRRLCEPGGGASMPAAACAAEWGCALRSTRSSGVGAAPGGVRPRTGGWGGPGGAVP</sequence>
<evidence type="ECO:0000313" key="2">
    <source>
        <dbReference type="EMBL" id="ELS53830.1"/>
    </source>
</evidence>
<gene>
    <name evidence="2" type="ORF">STVIR_5262</name>
</gene>
<feature type="region of interest" description="Disordered" evidence="1">
    <location>
        <begin position="113"/>
        <end position="137"/>
    </location>
</feature>
<dbReference type="PATRIC" id="fig|1160705.3.peg.5205"/>
<reference evidence="2 3" key="1">
    <citation type="journal article" date="2013" name="Genome Announc.">
        <title>Draft Genome Sequence of Streptomyces viridochromogenes Strain Tu57, Producer of Avilamycin.</title>
        <authorList>
            <person name="Gruning B.A."/>
            <person name="Erxleben A."/>
            <person name="Hahnlein A."/>
            <person name="Gunther S."/>
        </authorList>
    </citation>
    <scope>NUCLEOTIDE SEQUENCE [LARGE SCALE GENOMIC DNA]</scope>
    <source>
        <strain evidence="2 3">Tue57</strain>
    </source>
</reference>
<organism evidence="2 3">
    <name type="scientific">Streptomyces viridochromogenes Tue57</name>
    <dbReference type="NCBI Taxonomy" id="1160705"/>
    <lineage>
        <taxon>Bacteria</taxon>
        <taxon>Bacillati</taxon>
        <taxon>Actinomycetota</taxon>
        <taxon>Actinomycetes</taxon>
        <taxon>Kitasatosporales</taxon>
        <taxon>Streptomycetaceae</taxon>
        <taxon>Streptomyces</taxon>
    </lineage>
</organism>